<dbReference type="SUPFAM" id="SSF51735">
    <property type="entry name" value="NAD(P)-binding Rossmann-fold domains"/>
    <property type="match status" value="1"/>
</dbReference>
<gene>
    <name evidence="7" type="ORF">SAMN05428998_104267</name>
</gene>
<feature type="domain" description="NAD-glutamate dehydrogenase catalytic" evidence="2">
    <location>
        <begin position="736"/>
        <end position="1227"/>
    </location>
</feature>
<sequence>MTRDIENRKAQLVDAAAKALADRLKGKEAERAERFLRLLYAHVPPDDLLGDTAENVAGAALALWSFAQKRDPEKAKIRVYTPSREEHGWDCGHSVAEIVNDDMPFLVDSVSQELNRLQAEVFLVIHPILAVERDDKGRLLDIGLPGDEAAEGRPESLMLVHFGEQPATRHAEIEAALAGVLADVRASVEDWRAMRTRCRDLVRDLEKNPPKLPREEIAEAVAFLDWLDDDNFTYLGYREYSFEEEEGEKVARIDGDSGLGLLRDPGFSVFDGLRNLGQLPPDVQEWVTTPMLLRVNKANRRSTVHRSTHLDTIAIKTFGRKGEVTGERLFVGLFTSTAYNSSPRAIPLLRRKVESTVERAGLMPGSHDGKALMHILETYPRDELFQIDEADLAEIALGILHLQERQRTALFIRQDPFERFVSCMIFVPRERFDTSLRLKIQARLEQAFAGTMTAFHTEIGESPLARLHLIVRTTQGALPAVDRAALEAELAELARAWDDRLQEALVAAYGEERGLRSHRRYRNAFPSNYREIFGARDAVADIRNLESTARDGELALDLYRPPRAVPGRLHFKVYHGRDPLPLSDVLPLLEHMGLRVIGEVPYEVQPAGAQDPIWIHDFDMRLQAEDEIDIAAVRDAFHEVFGLTWRGEMENDGFNALVLAAGLDAAAIRILRAYAKYLRQAAIPFSQEMIEATLVGHPKIAQALTELFRQRFDPARVGRKSPAKALEACQPIVEAIDGLLEKVTSLDEDRILRRYLNLIVVTERTNYYQLDESGRRKPYVSFKFDADKIEELPQPRPYREIFVYSPQVEGVHIRFGPVARGGLRWSDRREDFRTEVLGLVKAQRVKNAVIVPVGSKGGFFPKRLPADRDGRIAEGVAAYKTFLRGLLDITDNLKGDKVVPPRQVVRYDADDPYLVVAADKGTATFSDYANGVSADYGFWLDDAFASGGSAGYDHKAMGITARGAWEGIKRHFRELGKDIQSEDFTVIGVGDMGGDVFGNGMLLSRHIRLLGAFNHLHIFIDPDPDPAKSWKERKRLFDAAKGWDQYDVKLISKGGGVFDRKAKSIKLSAEMKAAFGLAQDVVTPNELIRGLLRCPVELLWFGGIGTYVKASEESHLDVGDRANDGLRVNGEELGAKVVGEGANLGMTQKGRIEFALAGGRLNTDAIDNSAGVDCSDHEVNIKILLGKAEHDGKLARAKRDKLLAAMTDEVGQLVLRDNYLQTQCISVTERLGAHLLDRLGRYTRVLERAGKLDRALEFLPDDEELGDRFNAGRGLTRPEIAVLLSYAKIDLFERLMSSSLPDDPYLDLELRRYFPQPLQERYGDDIEGHRLRREIVATQVTNTVVNRMGIAFVHEVGEKTGMPADEICRAYVVAREAYGLRTLWSEIEALDVKADAAAQYLMLVECGRLAERFVVWLLRNEAAGFAIAELVETYGPGIAQLTPVVGELLHEDDRRVLDVEVARLAEARVPDALARRVAALRFLGSAGDIVRIAREAGLPVVEAGRLYFRIGSRFGFDWLRRIAGRLPSDSAWDKLAVTAIVDDLYSYQFQVAHSVVANGAAEPAPTGRRGDGGDSADSSLERWAADRTVQVTRTDQLLAELRAMASPDLAMLAVANRQLKSLVGG</sequence>
<evidence type="ECO:0000259" key="3">
    <source>
        <dbReference type="Pfam" id="PF21074"/>
    </source>
</evidence>
<feature type="domain" description="NAD-specific glutamate dehydrogenase C-terminal" evidence="3">
    <location>
        <begin position="1272"/>
        <end position="1620"/>
    </location>
</feature>
<accession>A0A1Y6BM45</accession>
<evidence type="ECO:0000313" key="8">
    <source>
        <dbReference type="Proteomes" id="UP000192917"/>
    </source>
</evidence>
<dbReference type="InterPro" id="IPR049056">
    <property type="entry name" value="NAD_Glu_DH_HM3"/>
</dbReference>
<dbReference type="SUPFAM" id="SSF53223">
    <property type="entry name" value="Aminoacid dehydrogenase-like, N-terminal domain"/>
    <property type="match status" value="1"/>
</dbReference>
<dbReference type="EMBL" id="FWZX01000004">
    <property type="protein sequence ID" value="SMF09719.1"/>
    <property type="molecule type" value="Genomic_DNA"/>
</dbReference>
<dbReference type="STRING" id="560819.SAMN05428998_104267"/>
<dbReference type="RefSeq" id="WP_085121962.1">
    <property type="nucleotide sequence ID" value="NZ_FWZX01000004.1"/>
</dbReference>
<dbReference type="InterPro" id="IPR028971">
    <property type="entry name" value="NAD-GDH_cat"/>
</dbReference>
<dbReference type="GO" id="GO:0004069">
    <property type="term" value="F:L-aspartate:2-oxoglutarate aminotransferase activity"/>
    <property type="evidence" value="ECO:0007669"/>
    <property type="project" value="InterPro"/>
</dbReference>
<feature type="domain" description="NAD-glutamate dehydrogenase N-terminal ACT1" evidence="4">
    <location>
        <begin position="35"/>
        <end position="176"/>
    </location>
</feature>
<dbReference type="InterPro" id="IPR024727">
    <property type="entry name" value="NAD_Glu_DH_N_ACT1"/>
</dbReference>
<keyword evidence="1" id="KW-0560">Oxidoreductase</keyword>
<organism evidence="7 8">
    <name type="scientific">Tistlia consotensis USBA 355</name>
    <dbReference type="NCBI Taxonomy" id="560819"/>
    <lineage>
        <taxon>Bacteria</taxon>
        <taxon>Pseudomonadati</taxon>
        <taxon>Pseudomonadota</taxon>
        <taxon>Alphaproteobacteria</taxon>
        <taxon>Rhodospirillales</taxon>
        <taxon>Rhodovibrionaceae</taxon>
        <taxon>Tistlia</taxon>
    </lineage>
</organism>
<protein>
    <submittedName>
        <fullName evidence="7">Glutamate dehydrogenase (NAD)</fullName>
    </submittedName>
</protein>
<dbReference type="InterPro" id="IPR049059">
    <property type="entry name" value="NAD_Glu_DH_HM1"/>
</dbReference>
<dbReference type="Pfam" id="PF21073">
    <property type="entry name" value="GDH_HM1"/>
    <property type="match status" value="1"/>
</dbReference>
<dbReference type="InterPro" id="IPR049062">
    <property type="entry name" value="NAD_Glu_DH_ACT2"/>
</dbReference>
<dbReference type="GO" id="GO:0006538">
    <property type="term" value="P:L-glutamate catabolic process"/>
    <property type="evidence" value="ECO:0007669"/>
    <property type="project" value="InterPro"/>
</dbReference>
<proteinExistence type="predicted"/>
<dbReference type="Pfam" id="PF21077">
    <property type="entry name" value="GDH_ACT3"/>
    <property type="match status" value="1"/>
</dbReference>
<keyword evidence="8" id="KW-1185">Reference proteome</keyword>
<evidence type="ECO:0000259" key="4">
    <source>
        <dbReference type="Pfam" id="PF21075"/>
    </source>
</evidence>
<dbReference type="InterPro" id="IPR049058">
    <property type="entry name" value="NAD_Glu_DH_HM2"/>
</dbReference>
<reference evidence="7 8" key="1">
    <citation type="submission" date="2017-04" db="EMBL/GenBank/DDBJ databases">
        <authorList>
            <person name="Afonso C.L."/>
            <person name="Miller P.J."/>
            <person name="Scott M.A."/>
            <person name="Spackman E."/>
            <person name="Goraichik I."/>
            <person name="Dimitrov K.M."/>
            <person name="Suarez D.L."/>
            <person name="Swayne D.E."/>
        </authorList>
    </citation>
    <scope>NUCLEOTIDE SEQUENCE [LARGE SCALE GENOMIC DNA]</scope>
    <source>
        <strain evidence="7 8">USBA 355</strain>
    </source>
</reference>
<dbReference type="Pfam" id="PF21079">
    <property type="entry name" value="GDH_HM2"/>
    <property type="match status" value="1"/>
</dbReference>
<dbReference type="InterPro" id="IPR036291">
    <property type="entry name" value="NAD(P)-bd_dom_sf"/>
</dbReference>
<dbReference type="Proteomes" id="UP000192917">
    <property type="component" value="Unassembled WGS sequence"/>
</dbReference>
<evidence type="ECO:0000259" key="5">
    <source>
        <dbReference type="Pfam" id="PF21076"/>
    </source>
</evidence>
<dbReference type="Pfam" id="PF05088">
    <property type="entry name" value="Bac_GDH_CD"/>
    <property type="match status" value="1"/>
</dbReference>
<dbReference type="Pfam" id="PF21075">
    <property type="entry name" value="GDH_ACT1"/>
    <property type="match status" value="1"/>
</dbReference>
<dbReference type="InterPro" id="IPR007780">
    <property type="entry name" value="NAD_Glu_DH_bac"/>
</dbReference>
<dbReference type="GO" id="GO:0004352">
    <property type="term" value="F:glutamate dehydrogenase (NAD+) activity"/>
    <property type="evidence" value="ECO:0007669"/>
    <property type="project" value="InterPro"/>
</dbReference>
<dbReference type="Pfam" id="PF21074">
    <property type="entry name" value="GDH_C"/>
    <property type="match status" value="1"/>
</dbReference>
<feature type="domain" description="NAD-glutamate dehydrogenase ACT3" evidence="6">
    <location>
        <begin position="553"/>
        <end position="632"/>
    </location>
</feature>
<feature type="domain" description="NAD-glutamate dehydrogenase ACT2" evidence="5">
    <location>
        <begin position="410"/>
        <end position="498"/>
    </location>
</feature>
<dbReference type="PANTHER" id="PTHR43403">
    <property type="entry name" value="NAD-SPECIFIC GLUTAMATE DEHYDROGENASE"/>
    <property type="match status" value="1"/>
</dbReference>
<evidence type="ECO:0000259" key="6">
    <source>
        <dbReference type="Pfam" id="PF21077"/>
    </source>
</evidence>
<dbReference type="InterPro" id="IPR048381">
    <property type="entry name" value="GDH_C"/>
</dbReference>
<name>A0A1Y6BM45_9PROT</name>
<evidence type="ECO:0000313" key="7">
    <source>
        <dbReference type="EMBL" id="SMF09719.1"/>
    </source>
</evidence>
<dbReference type="InterPro" id="IPR049064">
    <property type="entry name" value="NAD_Glu_DH_ACT3"/>
</dbReference>
<dbReference type="Gene3D" id="3.40.50.720">
    <property type="entry name" value="NAD(P)-binding Rossmann-like Domain"/>
    <property type="match status" value="1"/>
</dbReference>
<dbReference type="PIRSF" id="PIRSF036761">
    <property type="entry name" value="GDH_Mll4104"/>
    <property type="match status" value="1"/>
</dbReference>
<evidence type="ECO:0000259" key="2">
    <source>
        <dbReference type="Pfam" id="PF05088"/>
    </source>
</evidence>
<dbReference type="PANTHER" id="PTHR43403:SF1">
    <property type="entry name" value="NAD-SPECIFIC GLUTAMATE DEHYDROGENASE"/>
    <property type="match status" value="1"/>
</dbReference>
<evidence type="ECO:0000256" key="1">
    <source>
        <dbReference type="ARBA" id="ARBA00023002"/>
    </source>
</evidence>
<dbReference type="Pfam" id="PF21076">
    <property type="entry name" value="GDH_ACT2"/>
    <property type="match status" value="1"/>
</dbReference>
<dbReference type="InterPro" id="IPR046346">
    <property type="entry name" value="Aminoacid_DH-like_N_sf"/>
</dbReference>
<dbReference type="Pfam" id="PF21078">
    <property type="entry name" value="GDH_HM3"/>
    <property type="match status" value="1"/>
</dbReference>